<evidence type="ECO:0000313" key="5">
    <source>
        <dbReference type="EMBL" id="MDQ0392384.1"/>
    </source>
</evidence>
<dbReference type="Pfam" id="PF13407">
    <property type="entry name" value="Peripla_BP_4"/>
    <property type="match status" value="1"/>
</dbReference>
<comment type="caution">
    <text evidence="5">The sequence shown here is derived from an EMBL/GenBank/DDBJ whole genome shotgun (WGS) entry which is preliminary data.</text>
</comment>
<gene>
    <name evidence="5" type="ORF">J3R73_002176</name>
</gene>
<organism evidence="5 6">
    <name type="scientific">Labrys monachus</name>
    <dbReference type="NCBI Taxonomy" id="217067"/>
    <lineage>
        <taxon>Bacteria</taxon>
        <taxon>Pseudomonadati</taxon>
        <taxon>Pseudomonadota</taxon>
        <taxon>Alphaproteobacteria</taxon>
        <taxon>Hyphomicrobiales</taxon>
        <taxon>Xanthobacteraceae</taxon>
        <taxon>Labrys</taxon>
    </lineage>
</organism>
<proteinExistence type="inferred from homology"/>
<evidence type="ECO:0000256" key="3">
    <source>
        <dbReference type="SAM" id="SignalP"/>
    </source>
</evidence>
<accession>A0ABU0FE02</accession>
<name>A0ABU0FE02_9HYPH</name>
<protein>
    <submittedName>
        <fullName evidence="5">Rhamnose transport system substrate-binding protein</fullName>
    </submittedName>
</protein>
<keyword evidence="3" id="KW-0732">Signal</keyword>
<evidence type="ECO:0000259" key="4">
    <source>
        <dbReference type="Pfam" id="PF13407"/>
    </source>
</evidence>
<dbReference type="InterPro" id="IPR050555">
    <property type="entry name" value="Bact_Solute-Bind_Prot2"/>
</dbReference>
<dbReference type="EMBL" id="JAUSVK010000001">
    <property type="protein sequence ID" value="MDQ0392384.1"/>
    <property type="molecule type" value="Genomic_DNA"/>
</dbReference>
<dbReference type="InterPro" id="IPR025997">
    <property type="entry name" value="SBP_2_dom"/>
</dbReference>
<sequence length="336" mass="35402">MKAISRTGAAFAALLLASLLGSTGALAQTCKSGPATVGFLPKLDTDPYFQVAKTGADEAQGEIGGTVIQQAPSQATAEAQIEFINNLVSQKVDVIAISGNDANAVAPALKRAAKQGVRVVSYDSDVAASARSLFLNQAKGDSLAEMMLESLGQLTNYDGDFAILSSTPTATNQNAWIDFIKARLKEPKYAKLNLVQVAYGQESEQINQQQALALVQAFPNLKGIIIPAGIGLPAAARALEQSGALGKIKLTGLAPATLIKKYIQNGTVQDIWWNVKDLGYLTYQAAQALAQCKITGKEGETFKAGRLGEYKVGANGEVVLGPAQIVTPKNVDEFKF</sequence>
<evidence type="ECO:0000313" key="6">
    <source>
        <dbReference type="Proteomes" id="UP001237448"/>
    </source>
</evidence>
<dbReference type="Proteomes" id="UP001237448">
    <property type="component" value="Unassembled WGS sequence"/>
</dbReference>
<dbReference type="InterPro" id="IPR028082">
    <property type="entry name" value="Peripla_BP_I"/>
</dbReference>
<reference evidence="5 6" key="1">
    <citation type="submission" date="2023-07" db="EMBL/GenBank/DDBJ databases">
        <title>Genomic Encyclopedia of Type Strains, Phase IV (KMG-IV): sequencing the most valuable type-strain genomes for metagenomic binning, comparative biology and taxonomic classification.</title>
        <authorList>
            <person name="Goeker M."/>
        </authorList>
    </citation>
    <scope>NUCLEOTIDE SEQUENCE [LARGE SCALE GENOMIC DNA]</scope>
    <source>
        <strain evidence="5 6">DSM 5896</strain>
    </source>
</reference>
<dbReference type="SUPFAM" id="SSF53822">
    <property type="entry name" value="Periplasmic binding protein-like I"/>
    <property type="match status" value="1"/>
</dbReference>
<feature type="signal peptide" evidence="3">
    <location>
        <begin position="1"/>
        <end position="27"/>
    </location>
</feature>
<keyword evidence="6" id="KW-1185">Reference proteome</keyword>
<comment type="subcellular location">
    <subcellularLocation>
        <location evidence="1">Periplasm</location>
    </subcellularLocation>
</comment>
<dbReference type="CDD" id="cd20000">
    <property type="entry name" value="PBP1_ABC_rhamnose"/>
    <property type="match status" value="1"/>
</dbReference>
<evidence type="ECO:0000256" key="2">
    <source>
        <dbReference type="ARBA" id="ARBA00007639"/>
    </source>
</evidence>
<dbReference type="Gene3D" id="3.40.50.2300">
    <property type="match status" value="2"/>
</dbReference>
<comment type="similarity">
    <text evidence="2">Belongs to the bacterial solute-binding protein 2 family.</text>
</comment>
<feature type="domain" description="Periplasmic binding protein" evidence="4">
    <location>
        <begin position="37"/>
        <end position="291"/>
    </location>
</feature>
<evidence type="ECO:0000256" key="1">
    <source>
        <dbReference type="ARBA" id="ARBA00004418"/>
    </source>
</evidence>
<feature type="chain" id="PRO_5046824366" evidence="3">
    <location>
        <begin position="28"/>
        <end position="336"/>
    </location>
</feature>
<dbReference type="RefSeq" id="WP_307426173.1">
    <property type="nucleotide sequence ID" value="NZ_JAUSVK010000001.1"/>
</dbReference>
<dbReference type="PANTHER" id="PTHR30036">
    <property type="entry name" value="D-XYLOSE-BINDING PERIPLASMIC PROTEIN"/>
    <property type="match status" value="1"/>
</dbReference>
<dbReference type="PANTHER" id="PTHR30036:SF8">
    <property type="entry name" value="ABC-TYPE SUGAR TRANSPORT SYSTEM PERIPLASMIC COMPONENT-LIKE PROTEIN"/>
    <property type="match status" value="1"/>
</dbReference>